<dbReference type="PANTHER" id="PTHR45772">
    <property type="entry name" value="CONSERVED COMPONENT OF ABC TRANSPORTER FOR NATURAL AMINO ACIDS-RELATED"/>
    <property type="match status" value="1"/>
</dbReference>
<dbReference type="InterPro" id="IPR003593">
    <property type="entry name" value="AAA+_ATPase"/>
</dbReference>
<dbReference type="GO" id="GO:0042941">
    <property type="term" value="P:D-alanine transmembrane transport"/>
    <property type="evidence" value="ECO:0007669"/>
    <property type="project" value="TreeGrafter"/>
</dbReference>
<evidence type="ECO:0000256" key="1">
    <source>
        <dbReference type="ARBA" id="ARBA00022448"/>
    </source>
</evidence>
<gene>
    <name evidence="6" type="ordered locus">Nwi_0668</name>
</gene>
<reference evidence="6 7" key="1">
    <citation type="journal article" date="2006" name="Appl. Environ. Microbiol.">
        <title>Genome sequence of the chemolithoautotrophic nitrite-oxidizing bacterium Nitrobacter winogradskyi Nb-255.</title>
        <authorList>
            <person name="Starkenburg S.R."/>
            <person name="Chain P.S."/>
            <person name="Sayavedra-Soto L.A."/>
            <person name="Hauser L."/>
            <person name="Land M.L."/>
            <person name="Larimer F.W."/>
            <person name="Malfatti S.A."/>
            <person name="Klotz M.G."/>
            <person name="Bottomley P.J."/>
            <person name="Arp D.J."/>
            <person name="Hickey W.J."/>
        </authorList>
    </citation>
    <scope>NUCLEOTIDE SEQUENCE [LARGE SCALE GENOMIC DNA]</scope>
    <source>
        <strain evidence="7">ATCC 25391 / DSM 10237 / CIP 104748 / NCIMB 11846 / Nb-255</strain>
    </source>
</reference>
<dbReference type="InterPro" id="IPR051120">
    <property type="entry name" value="ABC_AA/LPS_Transport"/>
</dbReference>
<feature type="domain" description="ABC transporter" evidence="5">
    <location>
        <begin position="30"/>
        <end position="270"/>
    </location>
</feature>
<dbReference type="SMART" id="SM00382">
    <property type="entry name" value="AAA"/>
    <property type="match status" value="1"/>
</dbReference>
<dbReference type="AlphaFoldDB" id="Q3SUV7"/>
<keyword evidence="7" id="KW-1185">Reference proteome</keyword>
<dbReference type="GO" id="GO:0005304">
    <property type="term" value="F:L-valine transmembrane transporter activity"/>
    <property type="evidence" value="ECO:0007669"/>
    <property type="project" value="TreeGrafter"/>
</dbReference>
<accession>Q3SUV7</accession>
<dbReference type="GO" id="GO:0005886">
    <property type="term" value="C:plasma membrane"/>
    <property type="evidence" value="ECO:0007669"/>
    <property type="project" value="TreeGrafter"/>
</dbReference>
<name>Q3SUV7_NITWN</name>
<evidence type="ECO:0000256" key="3">
    <source>
        <dbReference type="ARBA" id="ARBA00022840"/>
    </source>
</evidence>
<keyword evidence="2" id="KW-0547">Nucleotide-binding</keyword>
<dbReference type="InterPro" id="IPR003439">
    <property type="entry name" value="ABC_transporter-like_ATP-bd"/>
</dbReference>
<dbReference type="GO" id="GO:0015188">
    <property type="term" value="F:L-isoleucine transmembrane transporter activity"/>
    <property type="evidence" value="ECO:0007669"/>
    <property type="project" value="TreeGrafter"/>
</dbReference>
<dbReference type="EMBL" id="CP000115">
    <property type="protein sequence ID" value="ABA03934.1"/>
    <property type="molecule type" value="Genomic_DNA"/>
</dbReference>
<keyword evidence="6" id="KW-0378">Hydrolase</keyword>
<keyword evidence="1" id="KW-0813">Transport</keyword>
<evidence type="ECO:0000256" key="2">
    <source>
        <dbReference type="ARBA" id="ARBA00022741"/>
    </source>
</evidence>
<dbReference type="GO" id="GO:0005524">
    <property type="term" value="F:ATP binding"/>
    <property type="evidence" value="ECO:0007669"/>
    <property type="project" value="UniProtKB-KW"/>
</dbReference>
<dbReference type="InterPro" id="IPR027417">
    <property type="entry name" value="P-loop_NTPase"/>
</dbReference>
<dbReference type="EC" id="3.6.3.25" evidence="6"/>
<dbReference type="Pfam" id="PF00005">
    <property type="entry name" value="ABC_tran"/>
    <property type="match status" value="1"/>
</dbReference>
<evidence type="ECO:0000259" key="5">
    <source>
        <dbReference type="PROSITE" id="PS50893"/>
    </source>
</evidence>
<proteinExistence type="predicted"/>
<dbReference type="HOGENOM" id="CLU_000604_1_2_5"/>
<dbReference type="Gene3D" id="3.40.50.300">
    <property type="entry name" value="P-loop containing nucleotide triphosphate hydrolases"/>
    <property type="match status" value="1"/>
</dbReference>
<dbReference type="RefSeq" id="WP_011313990.1">
    <property type="nucleotide sequence ID" value="NC_007406.1"/>
</dbReference>
<dbReference type="STRING" id="323098.Nwi_0668"/>
<dbReference type="GO" id="GO:0016887">
    <property type="term" value="F:ATP hydrolysis activity"/>
    <property type="evidence" value="ECO:0007669"/>
    <property type="project" value="InterPro"/>
</dbReference>
<keyword evidence="3 6" id="KW-0067">ATP-binding</keyword>
<protein>
    <submittedName>
        <fullName evidence="6">Amino acid/amide ABC transporter ATP-binding protein 1, HAAT family</fullName>
        <ecNumber evidence="6">3.6.3.25</ecNumber>
    </submittedName>
</protein>
<organism evidence="6 7">
    <name type="scientific">Nitrobacter winogradskyi (strain ATCC 25391 / DSM 10237 / CIP 104748 / NCIMB 11846 / Nb-255)</name>
    <dbReference type="NCBI Taxonomy" id="323098"/>
    <lineage>
        <taxon>Bacteria</taxon>
        <taxon>Pseudomonadati</taxon>
        <taxon>Pseudomonadota</taxon>
        <taxon>Alphaproteobacteria</taxon>
        <taxon>Hyphomicrobiales</taxon>
        <taxon>Nitrobacteraceae</taxon>
        <taxon>Nitrobacter</taxon>
    </lineage>
</organism>
<dbReference type="GO" id="GO:1903806">
    <property type="term" value="P:L-isoleucine import across plasma membrane"/>
    <property type="evidence" value="ECO:0007669"/>
    <property type="project" value="TreeGrafter"/>
</dbReference>
<dbReference type="CDD" id="cd03219">
    <property type="entry name" value="ABC_Mj1267_LivG_branched"/>
    <property type="match status" value="1"/>
</dbReference>
<dbReference type="PROSITE" id="PS50893">
    <property type="entry name" value="ABC_TRANSPORTER_2"/>
    <property type="match status" value="1"/>
</dbReference>
<evidence type="ECO:0000256" key="4">
    <source>
        <dbReference type="ARBA" id="ARBA00024722"/>
    </source>
</evidence>
<dbReference type="KEGG" id="nwi:Nwi_0668"/>
<evidence type="ECO:0000313" key="6">
    <source>
        <dbReference type="EMBL" id="ABA03934.1"/>
    </source>
</evidence>
<sequence length="272" mass="29712">MTAVDSSRRQPESRGVLRICAATRSRPPTLELSGIGFSFGGAPVLSGVDLVVAQGERRVILGPNGAGKTTLFNVVCGDYSPKAGSIRFSGRDITDLKQHMRARIGIARTYQNSLLFDGLTVLDNIFLAIRGVRRNRFSLLRPRANDRDLAQAREIADRVRICHLLNSDVRDLSHGQRRQLELGMALAAEPKLLMLDEPAAGLSPGDRPELLRTLHELPRSLTLVVVEHDMDIALPIADIVTVMKDGAVAIERTPDKVERDPAVQAIYLGEAA</sequence>
<dbReference type="SUPFAM" id="SSF52540">
    <property type="entry name" value="P-loop containing nucleoside triphosphate hydrolases"/>
    <property type="match status" value="1"/>
</dbReference>
<evidence type="ECO:0000313" key="7">
    <source>
        <dbReference type="Proteomes" id="UP000002531"/>
    </source>
</evidence>
<dbReference type="GO" id="GO:1903805">
    <property type="term" value="P:L-valine import across plasma membrane"/>
    <property type="evidence" value="ECO:0007669"/>
    <property type="project" value="TreeGrafter"/>
</dbReference>
<dbReference type="GO" id="GO:0015192">
    <property type="term" value="F:L-phenylalanine transmembrane transporter activity"/>
    <property type="evidence" value="ECO:0007669"/>
    <property type="project" value="TreeGrafter"/>
</dbReference>
<dbReference type="Proteomes" id="UP000002531">
    <property type="component" value="Chromosome"/>
</dbReference>
<dbReference type="OrthoDB" id="9806149at2"/>
<dbReference type="PANTHER" id="PTHR45772:SF7">
    <property type="entry name" value="AMINO ACID ABC TRANSPORTER ATP-BINDING PROTEIN"/>
    <property type="match status" value="1"/>
</dbReference>
<dbReference type="GO" id="GO:0015808">
    <property type="term" value="P:L-alanine transport"/>
    <property type="evidence" value="ECO:0007669"/>
    <property type="project" value="TreeGrafter"/>
</dbReference>
<dbReference type="eggNOG" id="COG0411">
    <property type="taxonomic scope" value="Bacteria"/>
</dbReference>
<comment type="function">
    <text evidence="4">Involved in beta-(1--&gt;2)glucan export. Transmembrane domains (TMD) form a pore in the inner membrane and the ATP-binding domain (NBD) is responsible for energy generation.</text>
</comment>